<evidence type="ECO:0000313" key="2">
    <source>
        <dbReference type="EMBL" id="KAK0436617.1"/>
    </source>
</evidence>
<comment type="caution">
    <text evidence="2">The sequence shown here is derived from an EMBL/GenBank/DDBJ whole genome shotgun (WGS) entry which is preliminary data.</text>
</comment>
<organism evidence="2 3">
    <name type="scientific">Armillaria borealis</name>
    <dbReference type="NCBI Taxonomy" id="47425"/>
    <lineage>
        <taxon>Eukaryota</taxon>
        <taxon>Fungi</taxon>
        <taxon>Dikarya</taxon>
        <taxon>Basidiomycota</taxon>
        <taxon>Agaricomycotina</taxon>
        <taxon>Agaricomycetes</taxon>
        <taxon>Agaricomycetidae</taxon>
        <taxon>Agaricales</taxon>
        <taxon>Marasmiineae</taxon>
        <taxon>Physalacriaceae</taxon>
        <taxon>Armillaria</taxon>
    </lineage>
</organism>
<evidence type="ECO:0000313" key="3">
    <source>
        <dbReference type="Proteomes" id="UP001175226"/>
    </source>
</evidence>
<dbReference type="AlphaFoldDB" id="A0AA39J755"/>
<dbReference type="PANTHER" id="PTHR40788:SF2">
    <property type="entry name" value="CLR5 DOMAIN-CONTAINING PROTEIN"/>
    <property type="match status" value="1"/>
</dbReference>
<dbReference type="EMBL" id="JAUEPT010000054">
    <property type="protein sequence ID" value="KAK0436617.1"/>
    <property type="molecule type" value="Genomic_DNA"/>
</dbReference>
<feature type="region of interest" description="Disordered" evidence="1">
    <location>
        <begin position="647"/>
        <end position="675"/>
    </location>
</feature>
<sequence>MMTAAFSGAQSWSNPEYVKYMMMNMTPAHARPEKFLTVEEVSEVADDFRKALFDKWDSLGSIMAIHENSVRKRWSRRTQTKQRSLLKELGIPIPDKHAPEVDLFEKLGTGGARGGQLSDARDAFLSPFLNVEDLTSGNGENLLGLLHYRTRLLPSEFSQFDLQCLHFGIVSGAIKRVSAPDCTMVGIGGRESYGQVLPNDCTLRLGGPDGFTLEWIYGAGMQISEGLAVLEAQVKLLSFLIQLVHRILIDLDLTSMPPPPPPANIDDMTDLLSELSLPQEWSSFTKKHSLRAYSLPPRFLPSDLAVITGAQYEIAKDHLIDLRTDPMYLAEQLTLHLNHRLESMSKEAPLSLIRDRAITYLLREAYNAFAFWDIAHILVQEIISEEQKLKLPLSRDEDLPPTYECLVKDLRQLIRDYRAKAELRYEITLCGSPPLRRHFQVQFSGSNFSQHKIQGTLPKGDRVMHVLRILLDADQTRLWQVSRVFDELDRAVADNADRVSPLLADVLFDYGSCTDILETIDRHRPLIGEEQEEVTIKRLGQRLSRLEGLQRFDGQDLPLHRVAFPGSKFVYPKGPKTEEWAEKCEKVDASFAEFWKIADGLVRSKYGKDLFAFVEDTCAGHEWEATDWKAQIRRKIARPAASMSTDGNRAIPFGGAEQRSASPTPIPTEPKIKTKTTGNPLVSVVEPEIIAAEDLLPTDETRFSFKVSKRVFSVRRNFPNRRRVCHSHARLSLMTFMLANLFVLFSSEIHTQQTSLAWKEVLHAFAAIDFRGTQLHGSVWRFEHPDRRNINFHSPHPCPKYTFWQLRRMGRRLTRRFGWSAENFVLA</sequence>
<proteinExistence type="predicted"/>
<keyword evidence="3" id="KW-1185">Reference proteome</keyword>
<dbReference type="PANTHER" id="PTHR40788">
    <property type="entry name" value="CLR5 DOMAIN-CONTAINING PROTEIN-RELATED"/>
    <property type="match status" value="1"/>
</dbReference>
<protein>
    <submittedName>
        <fullName evidence="2">Uncharacterized protein</fullName>
    </submittedName>
</protein>
<name>A0AA39J755_9AGAR</name>
<gene>
    <name evidence="2" type="ORF">EV421DRAFT_2038689</name>
</gene>
<evidence type="ECO:0000256" key="1">
    <source>
        <dbReference type="SAM" id="MobiDB-lite"/>
    </source>
</evidence>
<reference evidence="2" key="1">
    <citation type="submission" date="2023-06" db="EMBL/GenBank/DDBJ databases">
        <authorList>
            <consortium name="Lawrence Berkeley National Laboratory"/>
            <person name="Ahrendt S."/>
            <person name="Sahu N."/>
            <person name="Indic B."/>
            <person name="Wong-Bajracharya J."/>
            <person name="Merenyi Z."/>
            <person name="Ke H.-M."/>
            <person name="Monk M."/>
            <person name="Kocsube S."/>
            <person name="Drula E."/>
            <person name="Lipzen A."/>
            <person name="Balint B."/>
            <person name="Henrissat B."/>
            <person name="Andreopoulos B."/>
            <person name="Martin F.M."/>
            <person name="Harder C.B."/>
            <person name="Rigling D."/>
            <person name="Ford K.L."/>
            <person name="Foster G.D."/>
            <person name="Pangilinan J."/>
            <person name="Papanicolaou A."/>
            <person name="Barry K."/>
            <person name="LaButti K."/>
            <person name="Viragh M."/>
            <person name="Koriabine M."/>
            <person name="Yan M."/>
            <person name="Riley R."/>
            <person name="Champramary S."/>
            <person name="Plett K.L."/>
            <person name="Tsai I.J."/>
            <person name="Slot J."/>
            <person name="Sipos G."/>
            <person name="Plett J."/>
            <person name="Nagy L.G."/>
            <person name="Grigoriev I.V."/>
        </authorList>
    </citation>
    <scope>NUCLEOTIDE SEQUENCE</scope>
    <source>
        <strain evidence="2">FPL87.14</strain>
    </source>
</reference>
<dbReference type="Proteomes" id="UP001175226">
    <property type="component" value="Unassembled WGS sequence"/>
</dbReference>
<accession>A0AA39J755</accession>